<sequence>MLNSLSTIRFSHECLLIRRISPGWLRMKDNKGDTVLDFGNMKAHRNRGEYILPHIIPFTARFLHAAL</sequence>
<dbReference type="Proteomes" id="UP000252415">
    <property type="component" value="Unassembled WGS sequence"/>
</dbReference>
<protein>
    <submittedName>
        <fullName evidence="1">Uncharacterized protein</fullName>
    </submittedName>
</protein>
<dbReference type="AlphaFoldDB" id="A0A368VL56"/>
<dbReference type="EMBL" id="QPJD01000017">
    <property type="protein sequence ID" value="RCW42431.1"/>
    <property type="molecule type" value="Genomic_DNA"/>
</dbReference>
<evidence type="ECO:0000313" key="2">
    <source>
        <dbReference type="Proteomes" id="UP000252415"/>
    </source>
</evidence>
<evidence type="ECO:0000313" key="1">
    <source>
        <dbReference type="EMBL" id="RCW42431.1"/>
    </source>
</evidence>
<name>A0A368VL56_9BACL</name>
<comment type="caution">
    <text evidence="1">The sequence shown here is derived from an EMBL/GenBank/DDBJ whole genome shotgun (WGS) entry which is preliminary data.</text>
</comment>
<organism evidence="1 2">
    <name type="scientific">Paenibacillus prosopidis</name>
    <dbReference type="NCBI Taxonomy" id="630520"/>
    <lineage>
        <taxon>Bacteria</taxon>
        <taxon>Bacillati</taxon>
        <taxon>Bacillota</taxon>
        <taxon>Bacilli</taxon>
        <taxon>Bacillales</taxon>
        <taxon>Paenibacillaceae</taxon>
        <taxon>Paenibacillus</taxon>
    </lineage>
</organism>
<accession>A0A368VL56</accession>
<reference evidence="1 2" key="1">
    <citation type="submission" date="2018-07" db="EMBL/GenBank/DDBJ databases">
        <title>Genomic Encyclopedia of Type Strains, Phase III (KMG-III): the genomes of soil and plant-associated and newly described type strains.</title>
        <authorList>
            <person name="Whitman W."/>
        </authorList>
    </citation>
    <scope>NUCLEOTIDE SEQUENCE [LARGE SCALE GENOMIC DNA]</scope>
    <source>
        <strain evidence="1 2">CECT 7506</strain>
    </source>
</reference>
<gene>
    <name evidence="1" type="ORF">DFP97_117155</name>
</gene>
<keyword evidence="2" id="KW-1185">Reference proteome</keyword>
<proteinExistence type="predicted"/>